<dbReference type="Proteomes" id="UP000233469">
    <property type="component" value="Unassembled WGS sequence"/>
</dbReference>
<keyword evidence="1" id="KW-0472">Membrane</keyword>
<dbReference type="AlphaFoldDB" id="A0A2N1MYC5"/>
<organism evidence="2 3">
    <name type="scientific">Rhizophagus irregularis</name>
    <dbReference type="NCBI Taxonomy" id="588596"/>
    <lineage>
        <taxon>Eukaryota</taxon>
        <taxon>Fungi</taxon>
        <taxon>Fungi incertae sedis</taxon>
        <taxon>Mucoromycota</taxon>
        <taxon>Glomeromycotina</taxon>
        <taxon>Glomeromycetes</taxon>
        <taxon>Glomerales</taxon>
        <taxon>Glomeraceae</taxon>
        <taxon>Rhizophagus</taxon>
    </lineage>
</organism>
<feature type="non-terminal residue" evidence="2">
    <location>
        <position position="57"/>
    </location>
</feature>
<reference evidence="2 3" key="1">
    <citation type="submission" date="2016-04" db="EMBL/GenBank/DDBJ databases">
        <title>Genome analyses suggest a sexual origin of heterokaryosis in a supposedly ancient asexual fungus.</title>
        <authorList>
            <person name="Ropars J."/>
            <person name="Sedzielewska K."/>
            <person name="Noel J."/>
            <person name="Charron P."/>
            <person name="Farinelli L."/>
            <person name="Marton T."/>
            <person name="Kruger M."/>
            <person name="Pelin A."/>
            <person name="Brachmann A."/>
            <person name="Corradi N."/>
        </authorList>
    </citation>
    <scope>NUCLEOTIDE SEQUENCE [LARGE SCALE GENOMIC DNA]</scope>
    <source>
        <strain evidence="2 3">C2</strain>
    </source>
</reference>
<protein>
    <submittedName>
        <fullName evidence="2">Uncharacterized protein</fullName>
    </submittedName>
</protein>
<evidence type="ECO:0000313" key="2">
    <source>
        <dbReference type="EMBL" id="PKK66662.1"/>
    </source>
</evidence>
<accession>A0A2N1MYC5</accession>
<proteinExistence type="predicted"/>
<dbReference type="EMBL" id="LLXL01001063">
    <property type="protein sequence ID" value="PKK66662.1"/>
    <property type="molecule type" value="Genomic_DNA"/>
</dbReference>
<keyword evidence="1" id="KW-1133">Transmembrane helix</keyword>
<evidence type="ECO:0000313" key="3">
    <source>
        <dbReference type="Proteomes" id="UP000233469"/>
    </source>
</evidence>
<feature type="transmembrane region" description="Helical" evidence="1">
    <location>
        <begin position="25"/>
        <end position="45"/>
    </location>
</feature>
<gene>
    <name evidence="2" type="ORF">RhiirC2_753068</name>
</gene>
<evidence type="ECO:0000256" key="1">
    <source>
        <dbReference type="SAM" id="Phobius"/>
    </source>
</evidence>
<reference evidence="2 3" key="2">
    <citation type="submission" date="2017-10" db="EMBL/GenBank/DDBJ databases">
        <title>Extensive intraspecific genome diversity in a model arbuscular mycorrhizal fungus.</title>
        <authorList>
            <person name="Chen E.C.H."/>
            <person name="Morin E."/>
            <person name="Baudet D."/>
            <person name="Noel J."/>
            <person name="Ndikumana S."/>
            <person name="Charron P."/>
            <person name="St-Onge C."/>
            <person name="Giorgi J."/>
            <person name="Grigoriev I.V."/>
            <person name="Roux C."/>
            <person name="Martin F.M."/>
            <person name="Corradi N."/>
        </authorList>
    </citation>
    <scope>NUCLEOTIDE SEQUENCE [LARGE SCALE GENOMIC DNA]</scope>
    <source>
        <strain evidence="2 3">C2</strain>
    </source>
</reference>
<sequence>MYDDNHFKVMTSIDDRFDRDFEIDLMRVLLNLVFMGYNFIINIFMTGRTKKPGYLNQ</sequence>
<keyword evidence="1" id="KW-0812">Transmembrane</keyword>
<comment type="caution">
    <text evidence="2">The sequence shown here is derived from an EMBL/GenBank/DDBJ whole genome shotgun (WGS) entry which is preliminary data.</text>
</comment>
<name>A0A2N1MYC5_9GLOM</name>